<evidence type="ECO:0000256" key="1">
    <source>
        <dbReference type="SAM" id="MobiDB-lite"/>
    </source>
</evidence>
<dbReference type="PANTHER" id="PTHR11311">
    <property type="entry name" value="SPONDIN"/>
    <property type="match status" value="1"/>
</dbReference>
<organism evidence="5">
    <name type="scientific">Thelazia callipaeda</name>
    <name type="common">Oriental eyeworm</name>
    <name type="synonym">Parasitic nematode</name>
    <dbReference type="NCBI Taxonomy" id="103827"/>
    <lineage>
        <taxon>Eukaryota</taxon>
        <taxon>Metazoa</taxon>
        <taxon>Ecdysozoa</taxon>
        <taxon>Nematoda</taxon>
        <taxon>Chromadorea</taxon>
        <taxon>Rhabditida</taxon>
        <taxon>Spirurina</taxon>
        <taxon>Spiruromorpha</taxon>
        <taxon>Thelazioidea</taxon>
        <taxon>Thelaziidae</taxon>
        <taxon>Thelazia</taxon>
    </lineage>
</organism>
<keyword evidence="2" id="KW-0812">Transmembrane</keyword>
<reference evidence="3 4" key="2">
    <citation type="submission" date="2018-11" db="EMBL/GenBank/DDBJ databases">
        <authorList>
            <consortium name="Pathogen Informatics"/>
        </authorList>
    </citation>
    <scope>NUCLEOTIDE SEQUENCE [LARGE SCALE GENOMIC DNA]</scope>
</reference>
<proteinExistence type="predicted"/>
<evidence type="ECO:0000313" key="5">
    <source>
        <dbReference type="WBParaSite" id="TCLT_0000257501-mRNA-1"/>
    </source>
</evidence>
<dbReference type="OMA" id="NIYRCPI"/>
<accession>A0A0N5CQS5</accession>
<dbReference type="WBParaSite" id="TCLT_0000257501-mRNA-1">
    <property type="protein sequence ID" value="TCLT_0000257501-mRNA-1"/>
    <property type="gene ID" value="TCLT_0000257501"/>
</dbReference>
<dbReference type="Gene3D" id="2.20.100.10">
    <property type="entry name" value="Thrombospondin type-1 (TSP1) repeat"/>
    <property type="match status" value="2"/>
</dbReference>
<evidence type="ECO:0000313" key="4">
    <source>
        <dbReference type="Proteomes" id="UP000276776"/>
    </source>
</evidence>
<dbReference type="PANTHER" id="PTHR11311:SF15">
    <property type="entry name" value="SPONDIN-2"/>
    <property type="match status" value="1"/>
</dbReference>
<protein>
    <submittedName>
        <fullName evidence="5">TSP1_CCN domain-containing protein</fullName>
    </submittedName>
</protein>
<dbReference type="AlphaFoldDB" id="A0A0N5CQS5"/>
<evidence type="ECO:0000313" key="3">
    <source>
        <dbReference type="EMBL" id="VDM98609.1"/>
    </source>
</evidence>
<gene>
    <name evidence="3" type="ORF">TCLT_LOCUS2576</name>
</gene>
<feature type="transmembrane region" description="Helical" evidence="2">
    <location>
        <begin position="44"/>
        <end position="68"/>
    </location>
</feature>
<sequence>MSVSAQPFPSEVNEVTLSEEPELSEGDLTKELIIPMIKDPRVRILAIMNFLVALTYFGIFIATAINVIRLYNANNLIKKYLNREMPCLYQWSDWSTCSETCWSASMPTRSRHVIKKSILHASGKFRSCPEGIEQMVETIPCNVYRCPMFLSSFNWTNCIYHDLAYREKAGCYQMRDLPTNNHDEKKLFETVVPHGYAHKSSLIAAAIVSFNEQELEQKTLDEEPEFKEGDLTKELSDLTDGGEVVVSWTLLSACAIAKLSMIESPCMYEWSHWSHCSKTCMEGSSMPVRSRHVIAKSIVQAWGRFPACPENLETLTETMPCNIYRCPIYLSSITKWTQCFYKDPSRGPAGGCYRIRDIPTENQLIYVDTNDVIMDCTCPDIMF</sequence>
<keyword evidence="2" id="KW-0472">Membrane</keyword>
<feature type="region of interest" description="Disordered" evidence="1">
    <location>
        <begin position="1"/>
        <end position="21"/>
    </location>
</feature>
<dbReference type="EMBL" id="UYYF01000570">
    <property type="protein sequence ID" value="VDM98609.1"/>
    <property type="molecule type" value="Genomic_DNA"/>
</dbReference>
<dbReference type="STRING" id="103827.A0A0N5CQS5"/>
<keyword evidence="2" id="KW-1133">Transmembrane helix</keyword>
<dbReference type="SUPFAM" id="SSF82895">
    <property type="entry name" value="TSP-1 type 1 repeat"/>
    <property type="match status" value="2"/>
</dbReference>
<dbReference type="InterPro" id="IPR000884">
    <property type="entry name" value="TSP1_rpt"/>
</dbReference>
<dbReference type="PROSITE" id="PS50092">
    <property type="entry name" value="TSP1"/>
    <property type="match status" value="2"/>
</dbReference>
<reference evidence="5" key="1">
    <citation type="submission" date="2017-02" db="UniProtKB">
        <authorList>
            <consortium name="WormBaseParasite"/>
        </authorList>
    </citation>
    <scope>IDENTIFICATION</scope>
</reference>
<name>A0A0N5CQS5_THECL</name>
<keyword evidence="4" id="KW-1185">Reference proteome</keyword>
<evidence type="ECO:0000256" key="2">
    <source>
        <dbReference type="SAM" id="Phobius"/>
    </source>
</evidence>
<dbReference type="InterPro" id="IPR036383">
    <property type="entry name" value="TSP1_rpt_sf"/>
</dbReference>
<dbReference type="InterPro" id="IPR051418">
    <property type="entry name" value="Spondin/Thrombospondin_T1"/>
</dbReference>
<dbReference type="SMART" id="SM00209">
    <property type="entry name" value="TSP1"/>
    <property type="match status" value="2"/>
</dbReference>
<dbReference type="OrthoDB" id="5814848at2759"/>
<dbReference type="Proteomes" id="UP000276776">
    <property type="component" value="Unassembled WGS sequence"/>
</dbReference>